<evidence type="ECO:0000313" key="6">
    <source>
        <dbReference type="EMBL" id="GAM54790.1"/>
    </source>
</evidence>
<comment type="similarity">
    <text evidence="2 4">Belongs to the glucose-6-phosphate 1-epimerase family.</text>
</comment>
<dbReference type="Pfam" id="PF01263">
    <property type="entry name" value="Aldose_epim"/>
    <property type="match status" value="1"/>
</dbReference>
<proteinExistence type="inferred from homology"/>
<dbReference type="CDD" id="cd09020">
    <property type="entry name" value="D-hex-6-P-epi_like"/>
    <property type="match status" value="1"/>
</dbReference>
<evidence type="ECO:0000256" key="4">
    <source>
        <dbReference type="PIRNR" id="PIRNR016020"/>
    </source>
</evidence>
<dbReference type="InterPro" id="IPR011013">
    <property type="entry name" value="Gal_mutarotase_sf_dom"/>
</dbReference>
<gene>
    <name evidence="6" type="ORF">JCM19231_4526</name>
</gene>
<evidence type="ECO:0000313" key="7">
    <source>
        <dbReference type="Proteomes" id="UP000031671"/>
    </source>
</evidence>
<dbReference type="Proteomes" id="UP000031671">
    <property type="component" value="Unassembled WGS sequence"/>
</dbReference>
<accession>A0A0B8NJE0</accession>
<organism evidence="6 7">
    <name type="scientific">Vibrio ishigakensis</name>
    <dbReference type="NCBI Taxonomy" id="1481914"/>
    <lineage>
        <taxon>Bacteria</taxon>
        <taxon>Pseudomonadati</taxon>
        <taxon>Pseudomonadota</taxon>
        <taxon>Gammaproteobacteria</taxon>
        <taxon>Vibrionales</taxon>
        <taxon>Vibrionaceae</taxon>
        <taxon>Vibrio</taxon>
    </lineage>
</organism>
<dbReference type="GO" id="GO:0030246">
    <property type="term" value="F:carbohydrate binding"/>
    <property type="evidence" value="ECO:0007669"/>
    <property type="project" value="UniProtKB-UniRule"/>
</dbReference>
<comment type="caution">
    <text evidence="6">The sequence shown here is derived from an EMBL/GenBank/DDBJ whole genome shotgun (WGS) entry which is preliminary data.</text>
</comment>
<protein>
    <recommendedName>
        <fullName evidence="4">Putative glucose-6-phosphate 1-epimerase</fullName>
        <ecNumber evidence="4">5.1.3.15</ecNumber>
    </recommendedName>
</protein>
<dbReference type="EMBL" id="BBRZ01000007">
    <property type="protein sequence ID" value="GAM54790.1"/>
    <property type="molecule type" value="Genomic_DNA"/>
</dbReference>
<comment type="catalytic activity">
    <reaction evidence="1">
        <text>alpha-D-glucose 6-phosphate = beta-D-glucose 6-phosphate</text>
        <dbReference type="Rhea" id="RHEA:16249"/>
        <dbReference type="ChEBI" id="CHEBI:58225"/>
        <dbReference type="ChEBI" id="CHEBI:58247"/>
        <dbReference type="EC" id="5.1.3.15"/>
    </reaction>
</comment>
<name>A0A0B8NJE0_9VIBR</name>
<dbReference type="GO" id="GO:0005975">
    <property type="term" value="P:carbohydrate metabolic process"/>
    <property type="evidence" value="ECO:0007669"/>
    <property type="project" value="InterPro"/>
</dbReference>
<dbReference type="InterPro" id="IPR014718">
    <property type="entry name" value="GH-type_carb-bd"/>
</dbReference>
<dbReference type="GO" id="GO:0047938">
    <property type="term" value="F:glucose-6-phosphate 1-epimerase activity"/>
    <property type="evidence" value="ECO:0007669"/>
    <property type="project" value="UniProtKB-UniRule"/>
</dbReference>
<dbReference type="PANTHER" id="PTHR11122:SF13">
    <property type="entry name" value="GLUCOSE-6-PHOSPHATE 1-EPIMERASE"/>
    <property type="match status" value="1"/>
</dbReference>
<dbReference type="Gene3D" id="2.70.98.10">
    <property type="match status" value="1"/>
</dbReference>
<reference evidence="6 7" key="2">
    <citation type="submission" date="2015-01" db="EMBL/GenBank/DDBJ databases">
        <authorList>
            <consortium name="NBRP consortium"/>
            <person name="Sawabe T."/>
            <person name="Meirelles P."/>
            <person name="Feng G."/>
            <person name="Sayaka M."/>
            <person name="Hattori M."/>
            <person name="Ohkuma M."/>
        </authorList>
    </citation>
    <scope>NUCLEOTIDE SEQUENCE [LARGE SCALE GENOMIC DNA]</scope>
    <source>
        <strain evidence="7">JCM 19231</strain>
    </source>
</reference>
<dbReference type="EC" id="5.1.3.15" evidence="4"/>
<keyword evidence="7" id="KW-1185">Reference proteome</keyword>
<feature type="active site" evidence="5">
    <location>
        <position position="286"/>
    </location>
</feature>
<keyword evidence="3 4" id="KW-0413">Isomerase</keyword>
<feature type="active site" evidence="5">
    <location>
        <position position="184"/>
    </location>
</feature>
<dbReference type="InterPro" id="IPR025532">
    <property type="entry name" value="G6P_1-epimerase"/>
</dbReference>
<dbReference type="SUPFAM" id="SSF74650">
    <property type="entry name" value="Galactose mutarotase-like"/>
    <property type="match status" value="1"/>
</dbReference>
<dbReference type="PANTHER" id="PTHR11122">
    <property type="entry name" value="APOSPORY-ASSOCIATED PROTEIN C-RELATED"/>
    <property type="match status" value="1"/>
</dbReference>
<dbReference type="AlphaFoldDB" id="A0A0B8NJE0"/>
<reference evidence="6 7" key="1">
    <citation type="submission" date="2015-01" db="EMBL/GenBank/DDBJ databases">
        <title>Vibrio sp. C1 JCM 19231 whole genome shotgun sequence.</title>
        <authorList>
            <person name="Sawabe T."/>
            <person name="Meirelles P."/>
            <person name="Feng G."/>
            <person name="Sayaka M."/>
            <person name="Hattori M."/>
            <person name="Ohkuma M."/>
        </authorList>
    </citation>
    <scope>NUCLEOTIDE SEQUENCE [LARGE SCALE GENOMIC DNA]</scope>
    <source>
        <strain evidence="7">JCM 19231</strain>
    </source>
</reference>
<evidence type="ECO:0000256" key="5">
    <source>
        <dbReference type="PIRSR" id="PIRSR016020-1"/>
    </source>
</evidence>
<sequence>MNFEKAALESPFLFLYRGKTMDYYQLPTLTALSDCVTTAQKDNVKIIRVMHPKAKCAVSLFGGHLLSYIPEGKPETIWMSAEAKYDGATALRGGIPVCWPWFARMATPAHGFCRTSNEWKLVEHRENDEGVMLRLGLTDSEETFAIWPHKFELFLDIQIGDELTVSLTMHNTDEAPWKFSGALHTYLNISDITKVETRGMGGEYIDSLNNGALTQGGDTLVLTDTIDRIYTKPEASIELSDTGFERRIQVSNDGANSAVLWNPWAQGAESMGDMQNDGFKTMLCIEACQWAKDLESGTELAPGESHTLSTKIVSI</sequence>
<evidence type="ECO:0000256" key="1">
    <source>
        <dbReference type="ARBA" id="ARBA00001096"/>
    </source>
</evidence>
<dbReference type="PIRSF" id="PIRSF016020">
    <property type="entry name" value="PHexose_mutarotase"/>
    <property type="match status" value="1"/>
</dbReference>
<dbReference type="InterPro" id="IPR008183">
    <property type="entry name" value="Aldose_1/G6P_1-epimerase"/>
</dbReference>
<evidence type="ECO:0000256" key="3">
    <source>
        <dbReference type="ARBA" id="ARBA00023235"/>
    </source>
</evidence>
<evidence type="ECO:0000256" key="2">
    <source>
        <dbReference type="ARBA" id="ARBA00005866"/>
    </source>
</evidence>